<dbReference type="InterPro" id="IPR012878">
    <property type="entry name" value="Beta-AFase-like_GH127_cat"/>
</dbReference>
<feature type="region of interest" description="Disordered" evidence="1">
    <location>
        <begin position="669"/>
        <end position="691"/>
    </location>
</feature>
<keyword evidence="8" id="KW-1185">Reference proteome</keyword>
<evidence type="ECO:0000259" key="6">
    <source>
        <dbReference type="Pfam" id="PF20736"/>
    </source>
</evidence>
<evidence type="ECO:0000259" key="4">
    <source>
        <dbReference type="Pfam" id="PF16375"/>
    </source>
</evidence>
<dbReference type="PANTHER" id="PTHR31151">
    <property type="entry name" value="PROLINE-TRNA LIGASE (DUF1680)"/>
    <property type="match status" value="1"/>
</dbReference>
<dbReference type="SUPFAM" id="SSF48208">
    <property type="entry name" value="Six-hairpin glycosidases"/>
    <property type="match status" value="1"/>
</dbReference>
<dbReference type="GO" id="GO:0016787">
    <property type="term" value="F:hydrolase activity"/>
    <property type="evidence" value="ECO:0007669"/>
    <property type="project" value="UniProtKB-KW"/>
</dbReference>
<name>A0ABS7ESS4_9FLAO</name>
<keyword evidence="2" id="KW-0732">Signal</keyword>
<dbReference type="Proteomes" id="UP001196136">
    <property type="component" value="Unassembled WGS sequence"/>
</dbReference>
<evidence type="ECO:0000313" key="7">
    <source>
        <dbReference type="EMBL" id="MBW8200425.1"/>
    </source>
</evidence>
<feature type="domain" description="Non-reducing end beta-L-arabinofuranosidase-like GH127 catalytic" evidence="3">
    <location>
        <begin position="38"/>
        <end position="418"/>
    </location>
</feature>
<reference evidence="7 8" key="1">
    <citation type="submission" date="2021-08" db="EMBL/GenBank/DDBJ databases">
        <title>Muricauda profundi sp. nov., a marine bacterium isolated from deep seawater of the Mariana Trench.</title>
        <authorList>
            <person name="Wei Y."/>
        </authorList>
    </citation>
    <scope>NUCLEOTIDE SEQUENCE [LARGE SCALE GENOMIC DNA]</scope>
    <source>
        <strain evidence="7 8">W52</strain>
    </source>
</reference>
<feature type="domain" description="Glycoside hydrolase GH146 substrate-binding" evidence="5">
    <location>
        <begin position="658"/>
        <end position="793"/>
    </location>
</feature>
<evidence type="ECO:0000256" key="2">
    <source>
        <dbReference type="SAM" id="SignalP"/>
    </source>
</evidence>
<feature type="domain" description="DUF4986" evidence="4">
    <location>
        <begin position="551"/>
        <end position="633"/>
    </location>
</feature>
<feature type="signal peptide" evidence="2">
    <location>
        <begin position="1"/>
        <end position="24"/>
    </location>
</feature>
<gene>
    <name evidence="7" type="ORF">K1F36_11335</name>
</gene>
<feature type="compositionally biased region" description="Basic and acidic residues" evidence="1">
    <location>
        <begin position="674"/>
        <end position="683"/>
    </location>
</feature>
<dbReference type="EMBL" id="JAHZSV010000014">
    <property type="protein sequence ID" value="MBW8200425.1"/>
    <property type="molecule type" value="Genomic_DNA"/>
</dbReference>
<accession>A0ABS7ESS4</accession>
<feature type="chain" id="PRO_5045129215" evidence="2">
    <location>
        <begin position="25"/>
        <end position="796"/>
    </location>
</feature>
<evidence type="ECO:0000259" key="5">
    <source>
        <dbReference type="Pfam" id="PF20620"/>
    </source>
</evidence>
<protein>
    <submittedName>
        <fullName evidence="7">Glycoside hydrolase family 127 protein</fullName>
    </submittedName>
</protein>
<sequence length="796" mass="91291">MIKNRLPSISTLFLSLLFFCNGHAQEKLYPNTFDLNQITLLEGPFKTARDLNIEVLLQYDMDRLLAPYRKEAGLEPKAPAYPNWEGLDGHVGGHYLSAMAMNYAATGNEECKRRMDYMVEELKLCQQANAKNNPEWGVGYAGGFPNSDKLWSTFKKGDFSIYFSSWAPWYNLHKTYAGLRDAWLYGDNEEAKAIFLNFCDWGIGLTSKLTDEQIQEMLDMEHGGINESYVDAYQISGDKKYLEAAKRFSHNDLLDPLSKGIDNLDNMHANTQIPKFVGFERIAELEDAQNYGDASTFFWETVVNNRTLAFGGNSRKEHFASVASSIDYVNNIDGPETCNTYNMLKLTEDLFRMHPEAKYVDYYEKALYNHILSTQHPVHGGYIYFTSARPRHYRVYSAPNEAMWCCVGTGMENHGKYNQFIYTKAKDSLFLNLFVPSELDWEEKGIQVKQETDFPYAETSKVTITEGNSEFELLLRYPNWVAKGAFSITINGKTFAHSETPSSYVSINRKWKKGDVVEVSFPMTNHIEHLPNVPQYIAFFHGPILLGAKTGTEDLEGLIADDSRFGQYASGEQLPVDKAPILIDDNLETIADKLNPIQGKPLHYTLNVKMVNPKNLELEPFYQIHDARYMMYWLALSESGYKGYLDSLSNIEKKKLDLERRTVDYVATGEQQPESDHYMEETHSNSGNSNDDFWREASDEGYFSYKMATGSESNLNLLVRYWGFEWGQRKFDIYVDNEKLATVDNTKKYNISQFKQETYPIPESLLKEKEFVRVKFVAHPNSSSSAVYDVRLVRPN</sequence>
<dbReference type="Pfam" id="PF20620">
    <property type="entry name" value="DUF6805"/>
    <property type="match status" value="1"/>
</dbReference>
<dbReference type="InterPro" id="IPR046544">
    <property type="entry name" value="GH146_SB_dom"/>
</dbReference>
<organism evidence="7 8">
    <name type="scientific">Flagellimonas abyssi</name>
    <dbReference type="NCBI Taxonomy" id="2864871"/>
    <lineage>
        <taxon>Bacteria</taxon>
        <taxon>Pseudomonadati</taxon>
        <taxon>Bacteroidota</taxon>
        <taxon>Flavobacteriia</taxon>
        <taxon>Flavobacteriales</taxon>
        <taxon>Flavobacteriaceae</taxon>
        <taxon>Flagellimonas</taxon>
    </lineage>
</organism>
<evidence type="ECO:0000313" key="8">
    <source>
        <dbReference type="Proteomes" id="UP001196136"/>
    </source>
</evidence>
<dbReference type="InterPro" id="IPR049046">
    <property type="entry name" value="Beta-AFase-like_GH127_middle"/>
</dbReference>
<dbReference type="Pfam" id="PF20736">
    <property type="entry name" value="Glyco_hydro127M"/>
    <property type="match status" value="1"/>
</dbReference>
<comment type="caution">
    <text evidence="7">The sequence shown here is derived from an EMBL/GenBank/DDBJ whole genome shotgun (WGS) entry which is preliminary data.</text>
</comment>
<keyword evidence="7" id="KW-0378">Hydrolase</keyword>
<dbReference type="Pfam" id="PF07944">
    <property type="entry name" value="Beta-AFase-like_GH127_cat"/>
    <property type="match status" value="1"/>
</dbReference>
<dbReference type="PANTHER" id="PTHR31151:SF0">
    <property type="entry name" value="PROLINE-TRNA LIGASE (DUF1680)"/>
    <property type="match status" value="1"/>
</dbReference>
<evidence type="ECO:0000259" key="3">
    <source>
        <dbReference type="Pfam" id="PF07944"/>
    </source>
</evidence>
<evidence type="ECO:0000256" key="1">
    <source>
        <dbReference type="SAM" id="MobiDB-lite"/>
    </source>
</evidence>
<feature type="domain" description="Non-reducing end beta-L-arabinofuranosidase-like GH127 middle" evidence="6">
    <location>
        <begin position="429"/>
        <end position="523"/>
    </location>
</feature>
<proteinExistence type="predicted"/>
<dbReference type="InterPro" id="IPR032275">
    <property type="entry name" value="DUF4986"/>
</dbReference>
<dbReference type="Pfam" id="PF16375">
    <property type="entry name" value="DUF4986"/>
    <property type="match status" value="1"/>
</dbReference>
<dbReference type="InterPro" id="IPR008928">
    <property type="entry name" value="6-hairpin_glycosidase_sf"/>
</dbReference>